<evidence type="ECO:0000256" key="6">
    <source>
        <dbReference type="ARBA" id="ARBA00023136"/>
    </source>
</evidence>
<dbReference type="Proteomes" id="UP000011747">
    <property type="component" value="Unassembled WGS sequence"/>
</dbReference>
<name>G9QKM6_9BACI</name>
<gene>
    <name evidence="8" type="ORF">HMPREF1015_01715</name>
</gene>
<dbReference type="HOGENOM" id="CLU_039914_2_0_9"/>
<dbReference type="RefSeq" id="WP_003353889.1">
    <property type="nucleotide sequence ID" value="NZ_JH414751.1"/>
</dbReference>
<dbReference type="AlphaFoldDB" id="G9QKM6"/>
<proteinExistence type="inferred from homology"/>
<evidence type="ECO:0000256" key="2">
    <source>
        <dbReference type="ARBA" id="ARBA00006386"/>
    </source>
</evidence>
<dbReference type="GO" id="GO:0005886">
    <property type="term" value="C:plasma membrane"/>
    <property type="evidence" value="ECO:0007669"/>
    <property type="project" value="UniProtKB-SubCell"/>
</dbReference>
<keyword evidence="6 7" id="KW-0472">Membrane</keyword>
<feature type="transmembrane region" description="Helical" evidence="7">
    <location>
        <begin position="212"/>
        <end position="228"/>
    </location>
</feature>
<evidence type="ECO:0000313" key="8">
    <source>
        <dbReference type="EMBL" id="EHL78296.1"/>
    </source>
</evidence>
<feature type="transmembrane region" description="Helical" evidence="7">
    <location>
        <begin position="275"/>
        <end position="293"/>
    </location>
</feature>
<dbReference type="EMBL" id="ACWF01000083">
    <property type="protein sequence ID" value="EHL78296.1"/>
    <property type="molecule type" value="Genomic_DNA"/>
</dbReference>
<evidence type="ECO:0000256" key="5">
    <source>
        <dbReference type="ARBA" id="ARBA00022989"/>
    </source>
</evidence>
<accession>G9QKM6</accession>
<dbReference type="PANTHER" id="PTHR34184:SF4">
    <property type="entry name" value="UPF0718 PROTEIN YCGR"/>
    <property type="match status" value="1"/>
</dbReference>
<protein>
    <recommendedName>
        <fullName evidence="10">Permease</fullName>
    </recommendedName>
</protein>
<sequence length="294" mass="31968">MSQTLLQMNTIFISIIIEALPFVVIGVFLSALIQMFVTEEMIAKMIPANRFASAALGSCIGSLFPGCECGIVPITRRLVQKNVPLHAAIAFMLSGPIINPIVIFSTFVAFGDSWKMALYRCSLAIGVSIVVSIAISYIFNDQQLRKVMDHLSHNHSHGSHKMSLRSKIVGTIDHAIDEFFSVGKFLIFGALISSAMQTFFKTSALLEFGHSKVTAVLVMMALAFILSICSEADAFIASSFSGLFGTGPIIAFLVFGAMVDIKNLFMMLDAFQKRFVFVLVSLIAVCVFVGALII</sequence>
<dbReference type="InterPro" id="IPR005524">
    <property type="entry name" value="DUF318"/>
</dbReference>
<dbReference type="Pfam" id="PF03773">
    <property type="entry name" value="ArsP_1"/>
    <property type="match status" value="1"/>
</dbReference>
<evidence type="ECO:0000256" key="4">
    <source>
        <dbReference type="ARBA" id="ARBA00022692"/>
    </source>
</evidence>
<reference evidence="8 9" key="1">
    <citation type="submission" date="2011-09" db="EMBL/GenBank/DDBJ databases">
        <title>The Genome Sequence of Bacillus smithii 7_3_47FAA.</title>
        <authorList>
            <consortium name="The Broad Institute Genome Sequencing Platform"/>
            <person name="Earl A."/>
            <person name="Ward D."/>
            <person name="Feldgarden M."/>
            <person name="Gevers D."/>
            <person name="Daigneault M."/>
            <person name="Strauss J."/>
            <person name="Allen-Vercoe E."/>
            <person name="Young S.K."/>
            <person name="Zeng Q."/>
            <person name="Gargeya S."/>
            <person name="Fitzgerald M."/>
            <person name="Haas B."/>
            <person name="Abouelleil A."/>
            <person name="Alvarado L."/>
            <person name="Arachchi H.M."/>
            <person name="Berlin A."/>
            <person name="Brown A."/>
            <person name="Chapman S.B."/>
            <person name="Chen Z."/>
            <person name="Dunbar C."/>
            <person name="Freedman E."/>
            <person name="Gearin G."/>
            <person name="Goldberg J."/>
            <person name="Griggs A."/>
            <person name="Gujja S."/>
            <person name="Heiman D."/>
            <person name="Howarth C."/>
            <person name="Larson L."/>
            <person name="Lui A."/>
            <person name="MacDonald P.J.P."/>
            <person name="Montmayeur A."/>
            <person name="Murphy C."/>
            <person name="Neiman D."/>
            <person name="Pearson M."/>
            <person name="Priest M."/>
            <person name="Roberts A."/>
            <person name="Saif S."/>
            <person name="Shea T."/>
            <person name="Shenoy N."/>
            <person name="Sisk P."/>
            <person name="Stolte C."/>
            <person name="Sykes S."/>
            <person name="Wortman J."/>
            <person name="Nusbaum C."/>
            <person name="Birren B."/>
        </authorList>
    </citation>
    <scope>NUCLEOTIDE SEQUENCE [LARGE SCALE GENOMIC DNA]</scope>
    <source>
        <strain evidence="8 9">7_3_47FAA</strain>
    </source>
</reference>
<dbReference type="PATRIC" id="fig|665952.3.peg.1571"/>
<keyword evidence="9" id="KW-1185">Reference proteome</keyword>
<evidence type="ECO:0008006" key="10">
    <source>
        <dbReference type="Google" id="ProtNLM"/>
    </source>
</evidence>
<feature type="transmembrane region" description="Helical" evidence="7">
    <location>
        <begin position="12"/>
        <end position="33"/>
    </location>
</feature>
<feature type="transmembrane region" description="Helical" evidence="7">
    <location>
        <begin position="234"/>
        <end position="255"/>
    </location>
</feature>
<keyword evidence="4 7" id="KW-0812">Transmembrane</keyword>
<dbReference type="PANTHER" id="PTHR34184">
    <property type="entry name" value="UPF0718 PROTEIN YCGR"/>
    <property type="match status" value="1"/>
</dbReference>
<evidence type="ECO:0000256" key="1">
    <source>
        <dbReference type="ARBA" id="ARBA00004651"/>
    </source>
</evidence>
<dbReference type="InterPro" id="IPR052923">
    <property type="entry name" value="UPF0718"/>
</dbReference>
<evidence type="ECO:0000256" key="7">
    <source>
        <dbReference type="SAM" id="Phobius"/>
    </source>
</evidence>
<comment type="similarity">
    <text evidence="2">Belongs to the UPF0718 family.</text>
</comment>
<keyword evidence="5 7" id="KW-1133">Transmembrane helix</keyword>
<feature type="transmembrane region" description="Helical" evidence="7">
    <location>
        <begin position="54"/>
        <end position="75"/>
    </location>
</feature>
<feature type="transmembrane region" description="Helical" evidence="7">
    <location>
        <begin position="117"/>
        <end position="139"/>
    </location>
</feature>
<organism evidence="8 9">
    <name type="scientific">Bacillus smithii 7_3_47FAA</name>
    <dbReference type="NCBI Taxonomy" id="665952"/>
    <lineage>
        <taxon>Bacteria</taxon>
        <taxon>Bacillati</taxon>
        <taxon>Bacillota</taxon>
        <taxon>Bacilli</taxon>
        <taxon>Bacillales</taxon>
        <taxon>Bacillaceae</taxon>
        <taxon>Bacillus</taxon>
    </lineage>
</organism>
<keyword evidence="3" id="KW-1003">Cell membrane</keyword>
<evidence type="ECO:0000313" key="9">
    <source>
        <dbReference type="Proteomes" id="UP000011747"/>
    </source>
</evidence>
<feature type="transmembrane region" description="Helical" evidence="7">
    <location>
        <begin position="87"/>
        <end position="110"/>
    </location>
</feature>
<evidence type="ECO:0000256" key="3">
    <source>
        <dbReference type="ARBA" id="ARBA00022475"/>
    </source>
</evidence>
<comment type="subcellular location">
    <subcellularLocation>
        <location evidence="1">Cell membrane</location>
        <topology evidence="1">Multi-pass membrane protein</topology>
    </subcellularLocation>
</comment>
<comment type="caution">
    <text evidence="8">The sequence shown here is derived from an EMBL/GenBank/DDBJ whole genome shotgun (WGS) entry which is preliminary data.</text>
</comment>